<sequence length="271" mass="29991">MQGKPAATCARRTLVQASIEEGKPDDVQVKQEESDDQDAHALWLQVKKEIKDEMQQDQIGCLGVGSLGVGTTIAGHEIKQEVELEVEEKVDTGSDPAITSIPPNKKRHLARKETKIKRKKSHDREAPSSGRSSCCLGCFCGSSFERAQQCIAFRKTKTWTPTRPCCPVNFFVGPVDGGPTAPQEDAPACVQRLFAYRLRCLRQFHHKHDPQALLPEEVAVESPMRLASPKRDRALSPEELLLAEKDWRIQAGSCIPTNVQLDLCPAIDLMG</sequence>
<reference evidence="2 3" key="1">
    <citation type="submission" date="2024-02" db="EMBL/GenBank/DDBJ databases">
        <authorList>
            <person name="Chen Y."/>
            <person name="Shah S."/>
            <person name="Dougan E. K."/>
            <person name="Thang M."/>
            <person name="Chan C."/>
        </authorList>
    </citation>
    <scope>NUCLEOTIDE SEQUENCE [LARGE SCALE GENOMIC DNA]</scope>
</reference>
<accession>A0ABP0IIQ4</accession>
<feature type="compositionally biased region" description="Basic residues" evidence="1">
    <location>
        <begin position="104"/>
        <end position="121"/>
    </location>
</feature>
<evidence type="ECO:0000313" key="3">
    <source>
        <dbReference type="Proteomes" id="UP001642484"/>
    </source>
</evidence>
<keyword evidence="3" id="KW-1185">Reference proteome</keyword>
<feature type="compositionally biased region" description="Basic and acidic residues" evidence="1">
    <location>
        <begin position="20"/>
        <end position="32"/>
    </location>
</feature>
<proteinExistence type="predicted"/>
<protein>
    <submittedName>
        <fullName evidence="2">Uncharacterized protein</fullName>
    </submittedName>
</protein>
<dbReference type="EMBL" id="CAXAMN010002781">
    <property type="protein sequence ID" value="CAK9001347.1"/>
    <property type="molecule type" value="Genomic_DNA"/>
</dbReference>
<evidence type="ECO:0000313" key="2">
    <source>
        <dbReference type="EMBL" id="CAK9001347.1"/>
    </source>
</evidence>
<gene>
    <name evidence="2" type="ORF">CCMP2556_LOCUS6424</name>
</gene>
<comment type="caution">
    <text evidence="2">The sequence shown here is derived from an EMBL/GenBank/DDBJ whole genome shotgun (WGS) entry which is preliminary data.</text>
</comment>
<feature type="region of interest" description="Disordered" evidence="1">
    <location>
        <begin position="1"/>
        <end position="37"/>
    </location>
</feature>
<name>A0ABP0IIQ4_9DINO</name>
<evidence type="ECO:0000256" key="1">
    <source>
        <dbReference type="SAM" id="MobiDB-lite"/>
    </source>
</evidence>
<dbReference type="Proteomes" id="UP001642484">
    <property type="component" value="Unassembled WGS sequence"/>
</dbReference>
<feature type="region of interest" description="Disordered" evidence="1">
    <location>
        <begin position="87"/>
        <end position="131"/>
    </location>
</feature>
<organism evidence="2 3">
    <name type="scientific">Durusdinium trenchii</name>
    <dbReference type="NCBI Taxonomy" id="1381693"/>
    <lineage>
        <taxon>Eukaryota</taxon>
        <taxon>Sar</taxon>
        <taxon>Alveolata</taxon>
        <taxon>Dinophyceae</taxon>
        <taxon>Suessiales</taxon>
        <taxon>Symbiodiniaceae</taxon>
        <taxon>Durusdinium</taxon>
    </lineage>
</organism>